<evidence type="ECO:0000256" key="1">
    <source>
        <dbReference type="SAM" id="Phobius"/>
    </source>
</evidence>
<comment type="caution">
    <text evidence="2">The sequence shown here is derived from an EMBL/GenBank/DDBJ whole genome shotgun (WGS) entry which is preliminary data.</text>
</comment>
<reference evidence="2 3" key="1">
    <citation type="submission" date="2014-01" db="EMBL/GenBank/DDBJ databases">
        <title>Plasmidome dynamics in the species complex Clostridium novyi sensu lato converts strains of independent lineages into distinctly different pathogens.</title>
        <authorList>
            <person name="Skarin H."/>
            <person name="Segerman B."/>
        </authorList>
    </citation>
    <scope>NUCLEOTIDE SEQUENCE [LARGE SCALE GENOMIC DNA]</scope>
    <source>
        <strain evidence="2 3">4552</strain>
    </source>
</reference>
<dbReference type="AlphaFoldDB" id="A0A0A0IDQ1"/>
<dbReference type="Pfam" id="PF14276">
    <property type="entry name" value="DUF4363"/>
    <property type="match status" value="1"/>
</dbReference>
<dbReference type="OrthoDB" id="1739442at2"/>
<dbReference type="Proteomes" id="UP000030012">
    <property type="component" value="Unassembled WGS sequence"/>
</dbReference>
<keyword evidence="1" id="KW-0472">Membrane</keyword>
<protein>
    <recommendedName>
        <fullName evidence="4">DUF4363 family protein</fullName>
    </recommendedName>
</protein>
<evidence type="ECO:0000313" key="3">
    <source>
        <dbReference type="Proteomes" id="UP000030012"/>
    </source>
</evidence>
<dbReference type="EMBL" id="JENJ01000001">
    <property type="protein sequence ID" value="KGM98456.1"/>
    <property type="molecule type" value="Genomic_DNA"/>
</dbReference>
<gene>
    <name evidence="2" type="ORF">Z968_00455</name>
</gene>
<sequence length="122" mass="14381">MNNRFIKYLIPVSLLVLFVIVMLSGRYLKEPKNSSDDMMSFVYSAIDNCNSENWDKVQYDTENIKSAWEKIQKRIQFSVERGQLYDMEINIARIRGAAKARDKNNLLIELIEIIENWNELSK</sequence>
<dbReference type="RefSeq" id="WP_039251858.1">
    <property type="nucleotide sequence ID" value="NZ_JENJ01000001.1"/>
</dbReference>
<accession>A0A0A0IDQ1</accession>
<feature type="transmembrane region" description="Helical" evidence="1">
    <location>
        <begin position="6"/>
        <end position="28"/>
    </location>
</feature>
<evidence type="ECO:0000313" key="2">
    <source>
        <dbReference type="EMBL" id="KGM98456.1"/>
    </source>
</evidence>
<name>A0A0A0IDQ1_CLONO</name>
<proteinExistence type="predicted"/>
<organism evidence="2 3">
    <name type="scientific">Clostridium novyi A str. 4552</name>
    <dbReference type="NCBI Taxonomy" id="1444289"/>
    <lineage>
        <taxon>Bacteria</taxon>
        <taxon>Bacillati</taxon>
        <taxon>Bacillota</taxon>
        <taxon>Clostridia</taxon>
        <taxon>Eubacteriales</taxon>
        <taxon>Clostridiaceae</taxon>
        <taxon>Clostridium</taxon>
    </lineage>
</organism>
<dbReference type="InterPro" id="IPR025373">
    <property type="entry name" value="DUF4363"/>
</dbReference>
<keyword evidence="1" id="KW-1133">Transmembrane helix</keyword>
<keyword evidence="1" id="KW-0812">Transmembrane</keyword>
<evidence type="ECO:0008006" key="4">
    <source>
        <dbReference type="Google" id="ProtNLM"/>
    </source>
</evidence>